<evidence type="ECO:0000256" key="1">
    <source>
        <dbReference type="SAM" id="SignalP"/>
    </source>
</evidence>
<dbReference type="RefSeq" id="WP_166829024.1">
    <property type="nucleotide sequence ID" value="NZ_JAAOLX010000010.1"/>
</dbReference>
<dbReference type="Proteomes" id="UP000712570">
    <property type="component" value="Unassembled WGS sequence"/>
</dbReference>
<name>A0ABX0L0A5_9NEIS</name>
<organism evidence="3 4">
    <name type="scientific">Iodobacter violaceini</name>
    <dbReference type="NCBI Taxonomy" id="3044271"/>
    <lineage>
        <taxon>Bacteria</taxon>
        <taxon>Pseudomonadati</taxon>
        <taxon>Pseudomonadota</taxon>
        <taxon>Betaproteobacteria</taxon>
        <taxon>Neisseriales</taxon>
        <taxon>Chitinibacteraceae</taxon>
        <taxon>Iodobacter</taxon>
    </lineage>
</organism>
<keyword evidence="1" id="KW-0732">Signal</keyword>
<dbReference type="EMBL" id="JAAOLX010000010">
    <property type="protein sequence ID" value="NHQ87912.1"/>
    <property type="molecule type" value="Genomic_DNA"/>
</dbReference>
<evidence type="ECO:0000313" key="3">
    <source>
        <dbReference type="EMBL" id="NHQ87912.1"/>
    </source>
</evidence>
<evidence type="ECO:0000259" key="2">
    <source>
        <dbReference type="Pfam" id="PF07589"/>
    </source>
</evidence>
<dbReference type="InterPro" id="IPR014262">
    <property type="entry name" value="HAF_rpt"/>
</dbReference>
<sequence length="373" mass="38598">MRMFRQGILTTAILLIASTQTQAAFTDLGTLGGTKSSAISINNLGQVVGFSYEVNSTLSRATLWENNKITNLGGAFNVPSYATDINDSGTVVGSKNLPGPWGGFSVSRPLQWQGTQASELSTLGGPNGAINSINNSGKMAGSSDLVANSLFHAAVWENTAKPSDLGILGAMGSVAIGVNNPGQVVGYTTDKGIGHAAVWNGGTGTQLKDYGFMSYANAVNDHGLIAGTVGLDNMNKVSRAALWQGDSLLELAGLGGDTSFARAVNNAGQVVGVSSLANGTYRAALWAGQQIIDLNSYLSSEEIAAGWQLTSANSINNSGWVVGDALNSKTGESHAYMMSTPAMPVPEPETYALMGMGLLALLAVRRTKGRTQA</sequence>
<feature type="chain" id="PRO_5045853619" evidence="1">
    <location>
        <begin position="24"/>
        <end position="373"/>
    </location>
</feature>
<feature type="domain" description="Ice-binding protein C-terminal" evidence="2">
    <location>
        <begin position="344"/>
        <end position="366"/>
    </location>
</feature>
<dbReference type="NCBIfam" id="TIGR02913">
    <property type="entry name" value="HAF_rpt"/>
    <property type="match status" value="2"/>
</dbReference>
<reference evidence="3 4" key="1">
    <citation type="submission" date="2020-03" db="EMBL/GenBank/DDBJ databases">
        <title>Draft genome sequence of environmentally isolated violet-colored cultures.</title>
        <authorList>
            <person name="Wilson H.S."/>
        </authorList>
    </citation>
    <scope>NUCLEOTIDE SEQUENCE [LARGE SCALE GENOMIC DNA]</scope>
    <source>
        <strain evidence="3 4">HSC-16F04</strain>
    </source>
</reference>
<dbReference type="NCBIfam" id="TIGR02595">
    <property type="entry name" value="PEP_CTERM"/>
    <property type="match status" value="1"/>
</dbReference>
<accession>A0ABX0L0A5</accession>
<gene>
    <name evidence="3" type="ORF">HA050_17525</name>
</gene>
<dbReference type="InterPro" id="IPR013424">
    <property type="entry name" value="Ice-binding_C"/>
</dbReference>
<keyword evidence="4" id="KW-1185">Reference proteome</keyword>
<feature type="signal peptide" evidence="1">
    <location>
        <begin position="1"/>
        <end position="23"/>
    </location>
</feature>
<evidence type="ECO:0000313" key="4">
    <source>
        <dbReference type="Proteomes" id="UP000712570"/>
    </source>
</evidence>
<dbReference type="Pfam" id="PF07589">
    <property type="entry name" value="PEP-CTERM"/>
    <property type="match status" value="1"/>
</dbReference>
<protein>
    <submittedName>
        <fullName evidence="3">PEP-CTERM sorting domain-containing protein</fullName>
    </submittedName>
</protein>
<comment type="caution">
    <text evidence="3">The sequence shown here is derived from an EMBL/GenBank/DDBJ whole genome shotgun (WGS) entry which is preliminary data.</text>
</comment>
<proteinExistence type="predicted"/>